<dbReference type="RefSeq" id="WP_210225562.1">
    <property type="nucleotide sequence ID" value="NZ_CP072800.1"/>
</dbReference>
<organism evidence="2 3">
    <name type="scientific">Candidatus Thiothrix anitrata</name>
    <dbReference type="NCBI Taxonomy" id="2823902"/>
    <lineage>
        <taxon>Bacteria</taxon>
        <taxon>Pseudomonadati</taxon>
        <taxon>Pseudomonadota</taxon>
        <taxon>Gammaproteobacteria</taxon>
        <taxon>Thiotrichales</taxon>
        <taxon>Thiotrichaceae</taxon>
        <taxon>Thiothrix</taxon>
    </lineage>
</organism>
<proteinExistence type="predicted"/>
<dbReference type="Proteomes" id="UP000672027">
    <property type="component" value="Chromosome"/>
</dbReference>
<keyword evidence="3" id="KW-1185">Reference proteome</keyword>
<feature type="domain" description="IPT/TIG" evidence="1">
    <location>
        <begin position="435"/>
        <end position="504"/>
    </location>
</feature>
<evidence type="ECO:0000313" key="2">
    <source>
        <dbReference type="EMBL" id="QTR48680.1"/>
    </source>
</evidence>
<name>A0ABX7WYG4_9GAMM</name>
<gene>
    <name evidence="2" type="ORF">J8380_10250</name>
</gene>
<accession>A0ABX7WYG4</accession>
<dbReference type="Pfam" id="PF01833">
    <property type="entry name" value="TIG"/>
    <property type="match status" value="2"/>
</dbReference>
<dbReference type="EMBL" id="CP072800">
    <property type="protein sequence ID" value="QTR48680.1"/>
    <property type="molecule type" value="Genomic_DNA"/>
</dbReference>
<reference evidence="2 3" key="1">
    <citation type="submission" date="2021-04" db="EMBL/GenBank/DDBJ databases">
        <title>Genomics, taxonomy and metabolism of representatives of sulfur bacteria of the genus Thiothrix: Thiothrix fructosivorans QT, Thiothrix unzii A1T and three new species, Thiothrix subterranea sp. nov., Thiothrix litoralis sp. nov. and 'Candidatus Thiothrix anitrata' sp. nov.</title>
        <authorList>
            <person name="Ravin N.V."/>
            <person name="Smolyakov D."/>
            <person name="Rudenko T.S."/>
            <person name="Mardanov A.V."/>
            <person name="Beletsky A.V."/>
            <person name="Markov N.D."/>
            <person name="Fomenkov A.I."/>
            <person name="Roberts R.J."/>
            <person name="Karnachuk O.V."/>
            <person name="Novikov A."/>
            <person name="Grabovich M.Y."/>
        </authorList>
    </citation>
    <scope>NUCLEOTIDE SEQUENCE [LARGE SCALE GENOMIC DNA]</scope>
    <source>
        <strain evidence="2 3">A52</strain>
    </source>
</reference>
<evidence type="ECO:0000259" key="1">
    <source>
        <dbReference type="Pfam" id="PF01833"/>
    </source>
</evidence>
<feature type="domain" description="IPT/TIG" evidence="1">
    <location>
        <begin position="250"/>
        <end position="319"/>
    </location>
</feature>
<evidence type="ECO:0000313" key="3">
    <source>
        <dbReference type="Proteomes" id="UP000672027"/>
    </source>
</evidence>
<sequence>MLLFFRSFLLKFIALLFFVSYSADLYAGFEVVNPNTRIYSDQYKIGNGAKLSDSGTIYTYAYMSGSQVVVYVMAKSGSFKQNAVFGVYKGAINDSSRIATSANLKGGSGGYVSFTPSESDYRVMLQTTTTDGTVVSFYINTPFTVTVTAPSSSSLSVSPNPGYVGDQLTFSTSLNGDLPSGYTVKITLADSSGNWTLSEHDMSGSGRNFTYQRIMNEAGQNRQYRVAIFKGSARKTDWYYGTYTVKEKLPEVYSVSPLTGDLNKDQTYTVTGVNLPSSLVFTIADADDCGQTSYNSSSVTFNCIPRLSGSKSYSVKKQSQGDILKTGIINVDSGITGVSVSPISGYAGDQFTFSAILKNDLPSGFSVKITFANASGNWTQAEHDMSGGSRNFSYPRVISEIGQDRQYRVAIFNGNNRKTDWYSGTYTTKAKPIAVSSVSPETGELNKAQTYTVKGSNLPSSLVFTIADADDCRQTSYNSSSVTFNCTPRTSGSKSYSVKKQSQGDVLKTGTINVDSGIAGVSASPTSGYVGNQFTFSTTLKDDLPSGFSVKITFADASGNWTQAEHDMPGGPRNFSYPRVIDTVGQDRYRLASQAF</sequence>
<protein>
    <submittedName>
        <fullName evidence="2">IPT/TIG domain-containing protein</fullName>
    </submittedName>
</protein>
<dbReference type="InterPro" id="IPR002909">
    <property type="entry name" value="IPT_dom"/>
</dbReference>